<gene>
    <name evidence="1" type="ORF">LWI29_022625</name>
</gene>
<dbReference type="AlphaFoldDB" id="A0AA39RMZ6"/>
<reference evidence="1" key="1">
    <citation type="journal article" date="2022" name="Plant J.">
        <title>Strategies of tolerance reflected in two North American maple genomes.</title>
        <authorList>
            <person name="McEvoy S.L."/>
            <person name="Sezen U.U."/>
            <person name="Trouern-Trend A."/>
            <person name="McMahon S.M."/>
            <person name="Schaberg P.G."/>
            <person name="Yang J."/>
            <person name="Wegrzyn J.L."/>
            <person name="Swenson N.G."/>
        </authorList>
    </citation>
    <scope>NUCLEOTIDE SEQUENCE</scope>
    <source>
        <strain evidence="1">NS2018</strain>
    </source>
</reference>
<dbReference type="Proteomes" id="UP001168877">
    <property type="component" value="Unassembled WGS sequence"/>
</dbReference>
<keyword evidence="2" id="KW-1185">Reference proteome</keyword>
<protein>
    <submittedName>
        <fullName evidence="1">Uncharacterized protein</fullName>
    </submittedName>
</protein>
<proteinExistence type="predicted"/>
<evidence type="ECO:0000313" key="2">
    <source>
        <dbReference type="Proteomes" id="UP001168877"/>
    </source>
</evidence>
<evidence type="ECO:0000313" key="1">
    <source>
        <dbReference type="EMBL" id="KAK0576742.1"/>
    </source>
</evidence>
<dbReference type="EMBL" id="JAUESC010000386">
    <property type="protein sequence ID" value="KAK0576742.1"/>
    <property type="molecule type" value="Genomic_DNA"/>
</dbReference>
<name>A0AA39RMZ6_ACESA</name>
<comment type="caution">
    <text evidence="1">The sequence shown here is derived from an EMBL/GenBank/DDBJ whole genome shotgun (WGS) entry which is preliminary data.</text>
</comment>
<organism evidence="1 2">
    <name type="scientific">Acer saccharum</name>
    <name type="common">Sugar maple</name>
    <dbReference type="NCBI Taxonomy" id="4024"/>
    <lineage>
        <taxon>Eukaryota</taxon>
        <taxon>Viridiplantae</taxon>
        <taxon>Streptophyta</taxon>
        <taxon>Embryophyta</taxon>
        <taxon>Tracheophyta</taxon>
        <taxon>Spermatophyta</taxon>
        <taxon>Magnoliopsida</taxon>
        <taxon>eudicotyledons</taxon>
        <taxon>Gunneridae</taxon>
        <taxon>Pentapetalae</taxon>
        <taxon>rosids</taxon>
        <taxon>malvids</taxon>
        <taxon>Sapindales</taxon>
        <taxon>Sapindaceae</taxon>
        <taxon>Hippocastanoideae</taxon>
        <taxon>Acereae</taxon>
        <taxon>Acer</taxon>
    </lineage>
</organism>
<reference evidence="1" key="2">
    <citation type="submission" date="2023-06" db="EMBL/GenBank/DDBJ databases">
        <authorList>
            <person name="Swenson N.G."/>
            <person name="Wegrzyn J.L."/>
            <person name="Mcevoy S.L."/>
        </authorList>
    </citation>
    <scope>NUCLEOTIDE SEQUENCE</scope>
    <source>
        <strain evidence="1">NS2018</strain>
        <tissue evidence="1">Leaf</tissue>
    </source>
</reference>
<accession>A0AA39RMZ6</accession>
<sequence>MRIAKPEVWKASVKVKPEAKKCTSIPPIACFAKNCLCSCVNKFHYRFSNTLSFCNIVQRQIVKGSEPRGI</sequence>